<dbReference type="Pfam" id="PF03389">
    <property type="entry name" value="MobA_MobL"/>
    <property type="match status" value="1"/>
</dbReference>
<accession>A0ABU9JR67</accession>
<feature type="region of interest" description="Disordered" evidence="3">
    <location>
        <begin position="490"/>
        <end position="530"/>
    </location>
</feature>
<feature type="compositionally biased region" description="Low complexity" evidence="3">
    <location>
        <begin position="294"/>
        <end position="304"/>
    </location>
</feature>
<name>A0ABU9JR67_9GAMM</name>
<organism evidence="5 6">
    <name type="scientific">Stenotrophomonas bentonitica</name>
    <dbReference type="NCBI Taxonomy" id="1450134"/>
    <lineage>
        <taxon>Bacteria</taxon>
        <taxon>Pseudomonadati</taxon>
        <taxon>Pseudomonadota</taxon>
        <taxon>Gammaproteobacteria</taxon>
        <taxon>Lysobacterales</taxon>
        <taxon>Lysobacteraceae</taxon>
        <taxon>Stenotrophomonas</taxon>
    </lineage>
</organism>
<evidence type="ECO:0000313" key="6">
    <source>
        <dbReference type="Proteomes" id="UP001455088"/>
    </source>
</evidence>
<keyword evidence="6" id="KW-1185">Reference proteome</keyword>
<dbReference type="RefSeq" id="WP_341987207.1">
    <property type="nucleotide sequence ID" value="NZ_JBBYHY010000008.1"/>
</dbReference>
<comment type="caution">
    <text evidence="5">The sequence shown here is derived from an EMBL/GenBank/DDBJ whole genome shotgun (WGS) entry which is preliminary data.</text>
</comment>
<dbReference type="EMBL" id="JBBYHY010000008">
    <property type="protein sequence ID" value="MEL3954964.1"/>
    <property type="molecule type" value="Genomic_DNA"/>
</dbReference>
<evidence type="ECO:0000256" key="3">
    <source>
        <dbReference type="SAM" id="MobiDB-lite"/>
    </source>
</evidence>
<evidence type="ECO:0000256" key="1">
    <source>
        <dbReference type="ARBA" id="ARBA00010873"/>
    </source>
</evidence>
<evidence type="ECO:0000313" key="5">
    <source>
        <dbReference type="EMBL" id="MEL3954964.1"/>
    </source>
</evidence>
<proteinExistence type="inferred from homology"/>
<protein>
    <submittedName>
        <fullName evidence="5">MobA/MobL family protein</fullName>
    </submittedName>
</protein>
<keyword evidence="2" id="KW-0184">Conjugation</keyword>
<feature type="domain" description="MobA/MobL protein" evidence="4">
    <location>
        <begin position="18"/>
        <end position="207"/>
    </location>
</feature>
<dbReference type="InterPro" id="IPR005053">
    <property type="entry name" value="MobA_MobL"/>
</dbReference>
<comment type="similarity">
    <text evidence="1">Belongs to the MobA/MobL family.</text>
</comment>
<reference evidence="5 6" key="1">
    <citation type="submission" date="2024-04" db="EMBL/GenBank/DDBJ databases">
        <title>Bacterial endophytes with biocontrol capabilities against important plant pathogens.</title>
        <authorList>
            <person name="Alayande K.A."/>
        </authorList>
    </citation>
    <scope>NUCLEOTIDE SEQUENCE [LARGE SCALE GENOMIC DNA]</scope>
    <source>
        <strain evidence="5 6">KV22</strain>
    </source>
</reference>
<gene>
    <name evidence="5" type="ORF">AAE039_15500</name>
</gene>
<evidence type="ECO:0000256" key="2">
    <source>
        <dbReference type="ARBA" id="ARBA00022971"/>
    </source>
</evidence>
<sequence length="530" mass="57996">MAIYHATLKSFSRGKGESSVAAAAYRAGFDLVDTATGLYHRYSHRHGVAHHQMLAPIGAPTWCYDAQKFWDANEAAETRANARVCREVEVALPHSLSDAQRKALALDLGQLMVDRYQVAVLVAIHAPSKEGDQRNHHVHLLMSARKVDAKGLGERAGMAFDSRQGGGAKAIRELRKAIEGVINAHLERAGGTDRVDHRTLRAQAREAALKQDFVRANELSRPPTKHMGKTRTAMMRQAKKIGVDHALTTGSFVERVISRRLQTAAPTHGVPKGHSHQSALADRAREQAALPQVTTGKGNTEGKTGPVGGRIMPTAVPVGITRRISRVMRLARATGQDAEVLNAEAELVEQWLESQRQAAQDSLDMLRSVGGIQIEPQFQKAYTTLMCRRVDAYATSSFLYEDTERLAQAVMSYAHAVVRPQRARMAYLAARAKLSEYEATPHSREGARAKQRYFRAKAHISKRAAALQAAAVDQARTQMVEAGDHLEKRFGIRGSRAPTPGLSIGEDSLSNGVHSDGELDLRPRLGRPTA</sequence>
<dbReference type="Proteomes" id="UP001455088">
    <property type="component" value="Unassembled WGS sequence"/>
</dbReference>
<feature type="region of interest" description="Disordered" evidence="3">
    <location>
        <begin position="287"/>
        <end position="313"/>
    </location>
</feature>
<dbReference type="Gene3D" id="3.30.930.30">
    <property type="match status" value="1"/>
</dbReference>
<evidence type="ECO:0000259" key="4">
    <source>
        <dbReference type="Pfam" id="PF03389"/>
    </source>
</evidence>